<evidence type="ECO:0000313" key="2">
    <source>
        <dbReference type="Proteomes" id="UP000433101"/>
    </source>
</evidence>
<protein>
    <submittedName>
        <fullName evidence="1">Uncharacterized protein</fullName>
    </submittedName>
</protein>
<keyword evidence="2" id="KW-1185">Reference proteome</keyword>
<dbReference type="Proteomes" id="UP000433101">
    <property type="component" value="Unassembled WGS sequence"/>
</dbReference>
<name>A0A7X3S760_9HYPH</name>
<dbReference type="RefSeq" id="WP_160774648.1">
    <property type="nucleotide sequence ID" value="NZ_WUMV01000002.1"/>
</dbReference>
<gene>
    <name evidence="1" type="ORF">GR183_05875</name>
</gene>
<sequence>MGRLIDQESNYAGDFGAAFRSSAIFYKPNGVKTTISFSNYWYFKNSLEVGLVVSYRRMNGELVTRKEYRFTAGNVINIEVSEIDEGSVEIEAFSSKNLKIPYAAIMCVYETENGVSMVHSYGRNHSLIELEDDRAITEARESCWTLRASPGIRNQAIFHNGHVALEAQTGLFVITSSDGTEEKIEFNIPSLAPFETLVFEAENIFPKLQDFLSGNIGWGTLHFESYSSFTRLLIVWLDENSDEIQVTHSNFDYSSHQTNMISSSKPAYMALPSVYGELPSVIVYPKFSKGIYVVNGDTEFTNGTVLSGSKSEITFTREDGLLPARIVTAASAKLSEDVSLPFECSLGIIHEKRPPKRFHWFLVSSVLPTVIHLTAYDKIYPSEGKLSLVVRLYSQSNKEVSEVVLNYDSLVNLPGEIKLEDIFNLDNLEGFGYASVFSHYGGLIIYSSLRKNDVVTVEHSF</sequence>
<dbReference type="EMBL" id="WUMV01000002">
    <property type="protein sequence ID" value="MXN64425.1"/>
    <property type="molecule type" value="Genomic_DNA"/>
</dbReference>
<proteinExistence type="predicted"/>
<accession>A0A7X3S760</accession>
<comment type="caution">
    <text evidence="1">The sequence shown here is derived from an EMBL/GenBank/DDBJ whole genome shotgun (WGS) entry which is preliminary data.</text>
</comment>
<reference evidence="1 2" key="1">
    <citation type="submission" date="2019-12" db="EMBL/GenBank/DDBJ databases">
        <authorList>
            <person name="Li M."/>
        </authorList>
    </citation>
    <scope>NUCLEOTIDE SEQUENCE [LARGE SCALE GENOMIC DNA]</scope>
    <source>
        <strain evidence="1 2">GBMRC 2046</strain>
    </source>
</reference>
<evidence type="ECO:0000313" key="1">
    <source>
        <dbReference type="EMBL" id="MXN64425.1"/>
    </source>
</evidence>
<organism evidence="1 2">
    <name type="scientific">Stappia sediminis</name>
    <dbReference type="NCBI Taxonomy" id="2692190"/>
    <lineage>
        <taxon>Bacteria</taxon>
        <taxon>Pseudomonadati</taxon>
        <taxon>Pseudomonadota</taxon>
        <taxon>Alphaproteobacteria</taxon>
        <taxon>Hyphomicrobiales</taxon>
        <taxon>Stappiaceae</taxon>
        <taxon>Stappia</taxon>
    </lineage>
</organism>
<dbReference type="AlphaFoldDB" id="A0A7X3S760"/>